<dbReference type="EMBL" id="CP007515">
    <property type="protein sequence ID" value="AHY48116.1"/>
    <property type="molecule type" value="Genomic_DNA"/>
</dbReference>
<dbReference type="RefSeq" id="WP_051590009.1">
    <property type="nucleotide sequence ID" value="NZ_CP007515.1"/>
</dbReference>
<keyword evidence="7" id="KW-1185">Reference proteome</keyword>
<evidence type="ECO:0000256" key="2">
    <source>
        <dbReference type="ARBA" id="ARBA00022679"/>
    </source>
</evidence>
<dbReference type="EMBL" id="JAWXXX010000002">
    <property type="protein sequence ID" value="MDX5895388.1"/>
    <property type="molecule type" value="Genomic_DNA"/>
</dbReference>
<dbReference type="Pfam" id="PF08242">
    <property type="entry name" value="Methyltransf_12"/>
    <property type="match status" value="1"/>
</dbReference>
<dbReference type="PANTHER" id="PTHR43464">
    <property type="entry name" value="METHYLTRANSFERASE"/>
    <property type="match status" value="1"/>
</dbReference>
<reference evidence="5 7" key="1">
    <citation type="submission" date="2014-03" db="EMBL/GenBank/DDBJ databases">
        <title>Complete genome sequence of the Radio-Resistant Rubrobacter radiotolerans RSPS-4.</title>
        <authorList>
            <person name="Egas C.C."/>
            <person name="Barroso C.C."/>
            <person name="Froufe H.J.C."/>
            <person name="Pacheco J.J."/>
            <person name="Albuquerque L.L."/>
            <person name="da Costa M.M.S."/>
        </authorList>
    </citation>
    <scope>NUCLEOTIDE SEQUENCE [LARGE SCALE GENOMIC DNA]</scope>
    <source>
        <strain evidence="5 7">RSPS-4</strain>
        <plasmid evidence="5 7">1</plasmid>
    </source>
</reference>
<evidence type="ECO:0000313" key="5">
    <source>
        <dbReference type="EMBL" id="AHY48116.1"/>
    </source>
</evidence>
<dbReference type="InterPro" id="IPR029063">
    <property type="entry name" value="SAM-dependent_MTases_sf"/>
</dbReference>
<evidence type="ECO:0000256" key="3">
    <source>
        <dbReference type="ARBA" id="ARBA00022691"/>
    </source>
</evidence>
<dbReference type="SUPFAM" id="SSF53335">
    <property type="entry name" value="S-adenosyl-L-methionine-dependent methyltransferases"/>
    <property type="match status" value="1"/>
</dbReference>
<sequence length="176" mass="18460">MAGRTKAAGRLIWAVEVLAVEPADRLLEIGCGQGVAVSLVCERLDGGSITAIDRSAKMIEAARRRNADHVAAGAASFQTATPLDADLGGALFDKVFAVNVGVFVRGQPVRELAVLYEHLAPKGRLFLFHEPPPGSTPAPISEPMLTMLDGGGFRVAGVLEHDLGHTRVGCVVAGKR</sequence>
<evidence type="ECO:0000259" key="4">
    <source>
        <dbReference type="Pfam" id="PF08242"/>
    </source>
</evidence>
<protein>
    <submittedName>
        <fullName evidence="6">Class I SAM-dependent methyltransferase</fullName>
        <ecNumber evidence="6">2.1.-.-</ecNumber>
    </submittedName>
    <submittedName>
        <fullName evidence="5">Methyltransferase domain</fullName>
    </submittedName>
</protein>
<dbReference type="CDD" id="cd02440">
    <property type="entry name" value="AdoMet_MTases"/>
    <property type="match status" value="1"/>
</dbReference>
<dbReference type="EC" id="2.1.-.-" evidence="6"/>
<feature type="domain" description="Methyltransferase type 12" evidence="4">
    <location>
        <begin position="27"/>
        <end position="125"/>
    </location>
</feature>
<organism evidence="5 7">
    <name type="scientific">Rubrobacter radiotolerans</name>
    <name type="common">Arthrobacter radiotolerans</name>
    <dbReference type="NCBI Taxonomy" id="42256"/>
    <lineage>
        <taxon>Bacteria</taxon>
        <taxon>Bacillati</taxon>
        <taxon>Actinomycetota</taxon>
        <taxon>Rubrobacteria</taxon>
        <taxon>Rubrobacterales</taxon>
        <taxon>Rubrobacteraceae</taxon>
        <taxon>Rubrobacter</taxon>
    </lineage>
</organism>
<name>A0A023X7E8_RUBRA</name>
<evidence type="ECO:0000313" key="7">
    <source>
        <dbReference type="Proteomes" id="UP000025229"/>
    </source>
</evidence>
<dbReference type="OrthoDB" id="4571118at2"/>
<dbReference type="Gene3D" id="3.40.50.150">
    <property type="entry name" value="Vaccinia Virus protein VP39"/>
    <property type="match status" value="1"/>
</dbReference>
<dbReference type="eggNOG" id="COG0500">
    <property type="taxonomic scope" value="Bacteria"/>
</dbReference>
<dbReference type="PANTHER" id="PTHR43464:SF19">
    <property type="entry name" value="UBIQUINONE BIOSYNTHESIS O-METHYLTRANSFERASE, MITOCHONDRIAL"/>
    <property type="match status" value="1"/>
</dbReference>
<dbReference type="InterPro" id="IPR013217">
    <property type="entry name" value="Methyltransf_12"/>
</dbReference>
<proteinExistence type="predicted"/>
<evidence type="ECO:0000256" key="1">
    <source>
        <dbReference type="ARBA" id="ARBA00022603"/>
    </source>
</evidence>
<reference evidence="6" key="2">
    <citation type="submission" date="2023-11" db="EMBL/GenBank/DDBJ databases">
        <title>MicrobeMod: A computational toolkit for identifying prokaryotic methylation and restriction-modification with nanopore sequencing.</title>
        <authorList>
            <person name="Crits-Christoph A."/>
            <person name="Kang S.C."/>
            <person name="Lee H."/>
            <person name="Ostrov N."/>
        </authorList>
    </citation>
    <scope>NUCLEOTIDE SEQUENCE</scope>
    <source>
        <strain evidence="6">ATCC 51242</strain>
    </source>
</reference>
<dbReference type="HOGENOM" id="CLU_081534_4_0_11"/>
<dbReference type="GO" id="GO:0032259">
    <property type="term" value="P:methylation"/>
    <property type="evidence" value="ECO:0007669"/>
    <property type="project" value="UniProtKB-KW"/>
</dbReference>
<gene>
    <name evidence="5" type="ORF">RradSPS_2833</name>
    <name evidence="6" type="ORF">SIL72_15275</name>
</gene>
<dbReference type="Proteomes" id="UP001281130">
    <property type="component" value="Unassembled WGS sequence"/>
</dbReference>
<keyword evidence="3" id="KW-0949">S-adenosyl-L-methionine</keyword>
<keyword evidence="1 5" id="KW-0489">Methyltransferase</keyword>
<evidence type="ECO:0000313" key="6">
    <source>
        <dbReference type="EMBL" id="MDX5895388.1"/>
    </source>
</evidence>
<geneLocation type="plasmid" evidence="5">
    <name>1</name>
</geneLocation>
<dbReference type="KEGG" id="rrd:RradSPS_2833"/>
<keyword evidence="5" id="KW-0614">Plasmid</keyword>
<keyword evidence="2 5" id="KW-0808">Transferase</keyword>
<accession>A0A023X7E8</accession>
<dbReference type="GO" id="GO:0008168">
    <property type="term" value="F:methyltransferase activity"/>
    <property type="evidence" value="ECO:0007669"/>
    <property type="project" value="UniProtKB-KW"/>
</dbReference>
<dbReference type="AlphaFoldDB" id="A0A023X7E8"/>
<dbReference type="Proteomes" id="UP000025229">
    <property type="component" value="Plasmid 1"/>
</dbReference>